<evidence type="ECO:0000256" key="3">
    <source>
        <dbReference type="ARBA" id="ARBA00022679"/>
    </source>
</evidence>
<sequence>IQAVLKKYDVLLIADEVITAFGRLGTMFGCDMYNIQPDLVSIAKALSSAYMPIAAILVSPEIADVVHSQSSKLGSFAHGFTYSGHPVACAVAIEALKIYKGKEYYRTCQHNCPKVPRRNQGLLRQSDRRRDTWPGIDTWN</sequence>
<dbReference type="Gramene" id="AET7Gv20851100.13">
    <property type="protein sequence ID" value="AET7Gv20851100.13"/>
    <property type="gene ID" value="AET7Gv20851100"/>
</dbReference>
<dbReference type="GO" id="GO:0009448">
    <property type="term" value="P:gamma-aminobutyric acid metabolic process"/>
    <property type="evidence" value="ECO:0007669"/>
    <property type="project" value="TreeGrafter"/>
</dbReference>
<dbReference type="Proteomes" id="UP000015105">
    <property type="component" value="Chromosome 7D"/>
</dbReference>
<evidence type="ECO:0000256" key="2">
    <source>
        <dbReference type="ARBA" id="ARBA00022576"/>
    </source>
</evidence>
<keyword evidence="3" id="KW-0808">Transferase</keyword>
<keyword evidence="6" id="KW-1185">Reference proteome</keyword>
<dbReference type="InterPro" id="IPR015422">
    <property type="entry name" value="PyrdxlP-dep_Trfase_small"/>
</dbReference>
<reference evidence="5" key="4">
    <citation type="submission" date="2019-03" db="UniProtKB">
        <authorList>
            <consortium name="EnsemblPlants"/>
        </authorList>
    </citation>
    <scope>IDENTIFICATION</scope>
</reference>
<dbReference type="GO" id="GO:0004015">
    <property type="term" value="F:adenosylmethionine-8-amino-7-oxononanoate transaminase activity"/>
    <property type="evidence" value="ECO:0007669"/>
    <property type="project" value="TreeGrafter"/>
</dbReference>
<dbReference type="Gene3D" id="3.90.1150.10">
    <property type="entry name" value="Aspartate Aminotransferase, domain 1"/>
    <property type="match status" value="1"/>
</dbReference>
<dbReference type="PANTHER" id="PTHR42684">
    <property type="entry name" value="ADENOSYLMETHIONINE-8-AMINO-7-OXONONANOATE AMINOTRANSFERASE"/>
    <property type="match status" value="1"/>
</dbReference>
<dbReference type="PROSITE" id="PS00600">
    <property type="entry name" value="AA_TRANSFER_CLASS_3"/>
    <property type="match status" value="1"/>
</dbReference>
<dbReference type="InterPro" id="IPR005814">
    <property type="entry name" value="Aminotrans_3"/>
</dbReference>
<protein>
    <submittedName>
        <fullName evidence="5">Uncharacterized protein</fullName>
    </submittedName>
</protein>
<evidence type="ECO:0000256" key="1">
    <source>
        <dbReference type="ARBA" id="ARBA00004173"/>
    </source>
</evidence>
<dbReference type="GO" id="GO:0030170">
    <property type="term" value="F:pyridoxal phosphate binding"/>
    <property type="evidence" value="ECO:0007669"/>
    <property type="project" value="InterPro"/>
</dbReference>
<dbReference type="GO" id="GO:0009102">
    <property type="term" value="P:biotin biosynthetic process"/>
    <property type="evidence" value="ECO:0007669"/>
    <property type="project" value="TreeGrafter"/>
</dbReference>
<dbReference type="GO" id="GO:0005739">
    <property type="term" value="C:mitochondrion"/>
    <property type="evidence" value="ECO:0007669"/>
    <property type="project" value="UniProtKB-SubCell"/>
</dbReference>
<dbReference type="InterPro" id="IPR049704">
    <property type="entry name" value="Aminotrans_3_PPA_site"/>
</dbReference>
<dbReference type="PANTHER" id="PTHR42684:SF3">
    <property type="entry name" value="ADENOSYLMETHIONINE-8-AMINO-7-OXONONANOATE AMINOTRANSFERASE"/>
    <property type="match status" value="1"/>
</dbReference>
<dbReference type="EnsemblPlants" id="AET7Gv20851100.13">
    <property type="protein sequence ID" value="AET7Gv20851100.13"/>
    <property type="gene ID" value="AET7Gv20851100"/>
</dbReference>
<proteinExistence type="predicted"/>
<keyword evidence="4" id="KW-0663">Pyridoxal phosphate</keyword>
<reference evidence="5" key="5">
    <citation type="journal article" date="2021" name="G3 (Bethesda)">
        <title>Aegilops tauschii genome assembly Aet v5.0 features greater sequence contiguity and improved annotation.</title>
        <authorList>
            <person name="Wang L."/>
            <person name="Zhu T."/>
            <person name="Rodriguez J.C."/>
            <person name="Deal K.R."/>
            <person name="Dubcovsky J."/>
            <person name="McGuire P.E."/>
            <person name="Lux T."/>
            <person name="Spannagl M."/>
            <person name="Mayer K.F.X."/>
            <person name="Baldrich P."/>
            <person name="Meyers B.C."/>
            <person name="Huo N."/>
            <person name="Gu Y.Q."/>
            <person name="Zhou H."/>
            <person name="Devos K.M."/>
            <person name="Bennetzen J.L."/>
            <person name="Unver T."/>
            <person name="Budak H."/>
            <person name="Gulick P.J."/>
            <person name="Galiba G."/>
            <person name="Kalapos B."/>
            <person name="Nelson D.R."/>
            <person name="Li P."/>
            <person name="You F.M."/>
            <person name="Luo M.C."/>
            <person name="Dvorak J."/>
        </authorList>
    </citation>
    <scope>NUCLEOTIDE SEQUENCE [LARGE SCALE GENOMIC DNA]</scope>
    <source>
        <strain evidence="5">cv. AL8/78</strain>
    </source>
</reference>
<reference evidence="6" key="1">
    <citation type="journal article" date="2014" name="Science">
        <title>Ancient hybridizations among the ancestral genomes of bread wheat.</title>
        <authorList>
            <consortium name="International Wheat Genome Sequencing Consortium,"/>
            <person name="Marcussen T."/>
            <person name="Sandve S.R."/>
            <person name="Heier L."/>
            <person name="Spannagl M."/>
            <person name="Pfeifer M."/>
            <person name="Jakobsen K.S."/>
            <person name="Wulff B.B."/>
            <person name="Steuernagel B."/>
            <person name="Mayer K.F."/>
            <person name="Olsen O.A."/>
        </authorList>
    </citation>
    <scope>NUCLEOTIDE SEQUENCE [LARGE SCALE GENOMIC DNA]</scope>
    <source>
        <strain evidence="6">cv. AL8/78</strain>
    </source>
</reference>
<dbReference type="InterPro" id="IPR015424">
    <property type="entry name" value="PyrdxlP-dep_Trfase"/>
</dbReference>
<organism evidence="5 6">
    <name type="scientific">Aegilops tauschii subsp. strangulata</name>
    <name type="common">Goatgrass</name>
    <dbReference type="NCBI Taxonomy" id="200361"/>
    <lineage>
        <taxon>Eukaryota</taxon>
        <taxon>Viridiplantae</taxon>
        <taxon>Streptophyta</taxon>
        <taxon>Embryophyta</taxon>
        <taxon>Tracheophyta</taxon>
        <taxon>Spermatophyta</taxon>
        <taxon>Magnoliopsida</taxon>
        <taxon>Liliopsida</taxon>
        <taxon>Poales</taxon>
        <taxon>Poaceae</taxon>
        <taxon>BOP clade</taxon>
        <taxon>Pooideae</taxon>
        <taxon>Triticodae</taxon>
        <taxon>Triticeae</taxon>
        <taxon>Triticinae</taxon>
        <taxon>Aegilops</taxon>
    </lineage>
</organism>
<reference evidence="6" key="2">
    <citation type="journal article" date="2017" name="Nat. Plants">
        <title>The Aegilops tauschii genome reveals multiple impacts of transposons.</title>
        <authorList>
            <person name="Zhao G."/>
            <person name="Zou C."/>
            <person name="Li K."/>
            <person name="Wang K."/>
            <person name="Li T."/>
            <person name="Gao L."/>
            <person name="Zhang X."/>
            <person name="Wang H."/>
            <person name="Yang Z."/>
            <person name="Liu X."/>
            <person name="Jiang W."/>
            <person name="Mao L."/>
            <person name="Kong X."/>
            <person name="Jiao Y."/>
            <person name="Jia J."/>
        </authorList>
    </citation>
    <scope>NUCLEOTIDE SEQUENCE [LARGE SCALE GENOMIC DNA]</scope>
    <source>
        <strain evidence="6">cv. AL8/78</strain>
    </source>
</reference>
<evidence type="ECO:0000313" key="5">
    <source>
        <dbReference type="EnsemblPlants" id="AET7Gv20851100.13"/>
    </source>
</evidence>
<keyword evidence="2" id="KW-0032">Aminotransferase</keyword>
<dbReference type="Gene3D" id="3.40.640.10">
    <property type="entry name" value="Type I PLP-dependent aspartate aminotransferase-like (Major domain)"/>
    <property type="match status" value="1"/>
</dbReference>
<name>A0A453S7M5_AEGTS</name>
<accession>A0A453S7M5</accession>
<dbReference type="InterPro" id="IPR015421">
    <property type="entry name" value="PyrdxlP-dep_Trfase_major"/>
</dbReference>
<dbReference type="FunFam" id="3.40.640.10:FF:000281">
    <property type="entry name" value="Gamma-aminobutyrate transaminase POP2 mitochondrial"/>
    <property type="match status" value="1"/>
</dbReference>
<dbReference type="Pfam" id="PF00202">
    <property type="entry name" value="Aminotran_3"/>
    <property type="match status" value="1"/>
</dbReference>
<dbReference type="SUPFAM" id="SSF53383">
    <property type="entry name" value="PLP-dependent transferases"/>
    <property type="match status" value="1"/>
</dbReference>
<comment type="subcellular location">
    <subcellularLocation>
        <location evidence="1">Mitochondrion</location>
    </subcellularLocation>
</comment>
<reference evidence="5" key="3">
    <citation type="journal article" date="2017" name="Nature">
        <title>Genome sequence of the progenitor of the wheat D genome Aegilops tauschii.</title>
        <authorList>
            <person name="Luo M.C."/>
            <person name="Gu Y.Q."/>
            <person name="Puiu D."/>
            <person name="Wang H."/>
            <person name="Twardziok S.O."/>
            <person name="Deal K.R."/>
            <person name="Huo N."/>
            <person name="Zhu T."/>
            <person name="Wang L."/>
            <person name="Wang Y."/>
            <person name="McGuire P.E."/>
            <person name="Liu S."/>
            <person name="Long H."/>
            <person name="Ramasamy R.K."/>
            <person name="Rodriguez J.C."/>
            <person name="Van S.L."/>
            <person name="Yuan L."/>
            <person name="Wang Z."/>
            <person name="Xia Z."/>
            <person name="Xiao L."/>
            <person name="Anderson O.D."/>
            <person name="Ouyang S."/>
            <person name="Liang Y."/>
            <person name="Zimin A.V."/>
            <person name="Pertea G."/>
            <person name="Qi P."/>
            <person name="Bennetzen J.L."/>
            <person name="Dai X."/>
            <person name="Dawson M.W."/>
            <person name="Muller H.G."/>
            <person name="Kugler K."/>
            <person name="Rivarola-Duarte L."/>
            <person name="Spannagl M."/>
            <person name="Mayer K.F.X."/>
            <person name="Lu F.H."/>
            <person name="Bevan M.W."/>
            <person name="Leroy P."/>
            <person name="Li P."/>
            <person name="You F.M."/>
            <person name="Sun Q."/>
            <person name="Liu Z."/>
            <person name="Lyons E."/>
            <person name="Wicker T."/>
            <person name="Salzberg S.L."/>
            <person name="Devos K.M."/>
            <person name="Dvorak J."/>
        </authorList>
    </citation>
    <scope>NUCLEOTIDE SEQUENCE [LARGE SCALE GENOMIC DNA]</scope>
    <source>
        <strain evidence="5">cv. AL8/78</strain>
    </source>
</reference>
<dbReference type="AlphaFoldDB" id="A0A453S7M5"/>
<evidence type="ECO:0000256" key="4">
    <source>
        <dbReference type="ARBA" id="ARBA00022898"/>
    </source>
</evidence>
<evidence type="ECO:0000313" key="6">
    <source>
        <dbReference type="Proteomes" id="UP000015105"/>
    </source>
</evidence>